<keyword evidence="3" id="KW-1185">Reference proteome</keyword>
<accession>A0A9D4PUE7</accession>
<reference evidence="2" key="1">
    <citation type="journal article" date="2020" name="Cell">
        <title>Large-Scale Comparative Analyses of Tick Genomes Elucidate Their Genetic Diversity and Vector Capacities.</title>
        <authorList>
            <consortium name="Tick Genome and Microbiome Consortium (TIGMIC)"/>
            <person name="Jia N."/>
            <person name="Wang J."/>
            <person name="Shi W."/>
            <person name="Du L."/>
            <person name="Sun Y."/>
            <person name="Zhan W."/>
            <person name="Jiang J.F."/>
            <person name="Wang Q."/>
            <person name="Zhang B."/>
            <person name="Ji P."/>
            <person name="Bell-Sakyi L."/>
            <person name="Cui X.M."/>
            <person name="Yuan T.T."/>
            <person name="Jiang B.G."/>
            <person name="Yang W.F."/>
            <person name="Lam T.T."/>
            <person name="Chang Q.C."/>
            <person name="Ding S.J."/>
            <person name="Wang X.J."/>
            <person name="Zhu J.G."/>
            <person name="Ruan X.D."/>
            <person name="Zhao L."/>
            <person name="Wei J.T."/>
            <person name="Ye R.Z."/>
            <person name="Que T.C."/>
            <person name="Du C.H."/>
            <person name="Zhou Y.H."/>
            <person name="Cheng J.X."/>
            <person name="Dai P.F."/>
            <person name="Guo W.B."/>
            <person name="Han X.H."/>
            <person name="Huang E.J."/>
            <person name="Li L.F."/>
            <person name="Wei W."/>
            <person name="Gao Y.C."/>
            <person name="Liu J.Z."/>
            <person name="Shao H.Z."/>
            <person name="Wang X."/>
            <person name="Wang C.C."/>
            <person name="Yang T.C."/>
            <person name="Huo Q.B."/>
            <person name="Li W."/>
            <person name="Chen H.Y."/>
            <person name="Chen S.E."/>
            <person name="Zhou L.G."/>
            <person name="Ni X.B."/>
            <person name="Tian J.H."/>
            <person name="Sheng Y."/>
            <person name="Liu T."/>
            <person name="Pan Y.S."/>
            <person name="Xia L.Y."/>
            <person name="Li J."/>
            <person name="Zhao F."/>
            <person name="Cao W.C."/>
        </authorList>
    </citation>
    <scope>NUCLEOTIDE SEQUENCE</scope>
    <source>
        <strain evidence="2">Rsan-2018</strain>
    </source>
</reference>
<feature type="compositionally biased region" description="Basic residues" evidence="1">
    <location>
        <begin position="26"/>
        <end position="38"/>
    </location>
</feature>
<proteinExistence type="predicted"/>
<organism evidence="2 3">
    <name type="scientific">Rhipicephalus sanguineus</name>
    <name type="common">Brown dog tick</name>
    <name type="synonym">Ixodes sanguineus</name>
    <dbReference type="NCBI Taxonomy" id="34632"/>
    <lineage>
        <taxon>Eukaryota</taxon>
        <taxon>Metazoa</taxon>
        <taxon>Ecdysozoa</taxon>
        <taxon>Arthropoda</taxon>
        <taxon>Chelicerata</taxon>
        <taxon>Arachnida</taxon>
        <taxon>Acari</taxon>
        <taxon>Parasitiformes</taxon>
        <taxon>Ixodida</taxon>
        <taxon>Ixodoidea</taxon>
        <taxon>Ixodidae</taxon>
        <taxon>Rhipicephalinae</taxon>
        <taxon>Rhipicephalus</taxon>
        <taxon>Rhipicephalus</taxon>
    </lineage>
</organism>
<dbReference type="Proteomes" id="UP000821837">
    <property type="component" value="Unassembled WGS sequence"/>
</dbReference>
<evidence type="ECO:0000313" key="3">
    <source>
        <dbReference type="Proteomes" id="UP000821837"/>
    </source>
</evidence>
<dbReference type="EMBL" id="JABSTV010001250">
    <property type="protein sequence ID" value="KAH7955827.1"/>
    <property type="molecule type" value="Genomic_DNA"/>
</dbReference>
<sequence length="65" mass="6949">MWAETPPTSHPAFPPTLLGRGGLLLQRHRASGVPHKHCGHDGPPESSGQGERAEAGPQRPTHPME</sequence>
<comment type="caution">
    <text evidence="2">The sequence shown here is derived from an EMBL/GenBank/DDBJ whole genome shotgun (WGS) entry which is preliminary data.</text>
</comment>
<evidence type="ECO:0000256" key="1">
    <source>
        <dbReference type="SAM" id="MobiDB-lite"/>
    </source>
</evidence>
<feature type="region of interest" description="Disordered" evidence="1">
    <location>
        <begin position="1"/>
        <end position="20"/>
    </location>
</feature>
<name>A0A9D4PUE7_RHISA</name>
<gene>
    <name evidence="2" type="ORF">HPB52_004071</name>
</gene>
<reference evidence="2" key="2">
    <citation type="submission" date="2021-09" db="EMBL/GenBank/DDBJ databases">
        <authorList>
            <person name="Jia N."/>
            <person name="Wang J."/>
            <person name="Shi W."/>
            <person name="Du L."/>
            <person name="Sun Y."/>
            <person name="Zhan W."/>
            <person name="Jiang J."/>
            <person name="Wang Q."/>
            <person name="Zhang B."/>
            <person name="Ji P."/>
            <person name="Sakyi L.B."/>
            <person name="Cui X."/>
            <person name="Yuan T."/>
            <person name="Jiang B."/>
            <person name="Yang W."/>
            <person name="Lam T.T.-Y."/>
            <person name="Chang Q."/>
            <person name="Ding S."/>
            <person name="Wang X."/>
            <person name="Zhu J."/>
            <person name="Ruan X."/>
            <person name="Zhao L."/>
            <person name="Wei J."/>
            <person name="Que T."/>
            <person name="Du C."/>
            <person name="Cheng J."/>
            <person name="Dai P."/>
            <person name="Han X."/>
            <person name="Huang E."/>
            <person name="Gao Y."/>
            <person name="Liu J."/>
            <person name="Shao H."/>
            <person name="Ye R."/>
            <person name="Li L."/>
            <person name="Wei W."/>
            <person name="Wang X."/>
            <person name="Wang C."/>
            <person name="Huo Q."/>
            <person name="Li W."/>
            <person name="Guo W."/>
            <person name="Chen H."/>
            <person name="Chen S."/>
            <person name="Zhou L."/>
            <person name="Zhou L."/>
            <person name="Ni X."/>
            <person name="Tian J."/>
            <person name="Zhou Y."/>
            <person name="Sheng Y."/>
            <person name="Liu T."/>
            <person name="Pan Y."/>
            <person name="Xia L."/>
            <person name="Li J."/>
            <person name="Zhao F."/>
            <person name="Cao W."/>
        </authorList>
    </citation>
    <scope>NUCLEOTIDE SEQUENCE</scope>
    <source>
        <strain evidence="2">Rsan-2018</strain>
        <tissue evidence="2">Larvae</tissue>
    </source>
</reference>
<evidence type="ECO:0000313" key="2">
    <source>
        <dbReference type="EMBL" id="KAH7955827.1"/>
    </source>
</evidence>
<protein>
    <submittedName>
        <fullName evidence="2">Uncharacterized protein</fullName>
    </submittedName>
</protein>
<feature type="region of interest" description="Disordered" evidence="1">
    <location>
        <begin position="26"/>
        <end position="65"/>
    </location>
</feature>
<dbReference type="AlphaFoldDB" id="A0A9D4PUE7"/>